<dbReference type="SUPFAM" id="SSF51206">
    <property type="entry name" value="cAMP-binding domain-like"/>
    <property type="match status" value="1"/>
</dbReference>
<keyword evidence="3" id="KW-1185">Reference proteome</keyword>
<dbReference type="AlphaFoldDB" id="A0A9Q3W7Q7"/>
<dbReference type="Gene3D" id="2.60.120.10">
    <property type="entry name" value="Jelly Rolls"/>
    <property type="match status" value="1"/>
</dbReference>
<dbReference type="InterPro" id="IPR000595">
    <property type="entry name" value="cNMP-bd_dom"/>
</dbReference>
<dbReference type="GeneID" id="94687942"/>
<dbReference type="PROSITE" id="PS00889">
    <property type="entry name" value="CNMP_BINDING_2"/>
    <property type="match status" value="1"/>
</dbReference>
<dbReference type="InterPro" id="IPR014710">
    <property type="entry name" value="RmlC-like_jellyroll"/>
</dbReference>
<dbReference type="PANTHER" id="PTHR24567">
    <property type="entry name" value="CRP FAMILY TRANSCRIPTIONAL REGULATORY PROTEIN"/>
    <property type="match status" value="1"/>
</dbReference>
<dbReference type="SMART" id="SM00100">
    <property type="entry name" value="cNMP"/>
    <property type="match status" value="1"/>
</dbReference>
<evidence type="ECO:0000259" key="1">
    <source>
        <dbReference type="PROSITE" id="PS50042"/>
    </source>
</evidence>
<protein>
    <submittedName>
        <fullName evidence="2">Cyclic nucleotide-binding domain-containing protein</fullName>
    </submittedName>
</protein>
<dbReference type="GO" id="GO:0003700">
    <property type="term" value="F:DNA-binding transcription factor activity"/>
    <property type="evidence" value="ECO:0007669"/>
    <property type="project" value="TreeGrafter"/>
</dbReference>
<dbReference type="InterPro" id="IPR018490">
    <property type="entry name" value="cNMP-bd_dom_sf"/>
</dbReference>
<gene>
    <name evidence="2" type="ORF">LZG35_15685</name>
</gene>
<dbReference type="CDD" id="cd00038">
    <property type="entry name" value="CAP_ED"/>
    <property type="match status" value="1"/>
</dbReference>
<dbReference type="PANTHER" id="PTHR24567:SF74">
    <property type="entry name" value="HTH-TYPE TRANSCRIPTIONAL REGULATOR ARCR"/>
    <property type="match status" value="1"/>
</dbReference>
<comment type="caution">
    <text evidence="2">The sequence shown here is derived from an EMBL/GenBank/DDBJ whole genome shotgun (WGS) entry which is preliminary data.</text>
</comment>
<reference evidence="2" key="1">
    <citation type="submission" date="2022-01" db="EMBL/GenBank/DDBJ databases">
        <authorList>
            <person name="Karlyshev A.V."/>
            <person name="Jaspars M."/>
        </authorList>
    </citation>
    <scope>NUCLEOTIDE SEQUENCE</scope>
    <source>
        <strain evidence="2">AGSA3-2</strain>
    </source>
</reference>
<dbReference type="Pfam" id="PF00027">
    <property type="entry name" value="cNMP_binding"/>
    <property type="match status" value="1"/>
</dbReference>
<feature type="domain" description="Cyclic nucleotide-binding" evidence="1">
    <location>
        <begin position="15"/>
        <end position="117"/>
    </location>
</feature>
<organism evidence="2 3">
    <name type="scientific">Alloalcanivorax xenomutans</name>
    <dbReference type="NCBI Taxonomy" id="1094342"/>
    <lineage>
        <taxon>Bacteria</taxon>
        <taxon>Pseudomonadati</taxon>
        <taxon>Pseudomonadota</taxon>
        <taxon>Gammaproteobacteria</taxon>
        <taxon>Oceanospirillales</taxon>
        <taxon>Alcanivoracaceae</taxon>
        <taxon>Alloalcanivorax</taxon>
    </lineage>
</organism>
<name>A0A9Q3W7Q7_9GAMM</name>
<accession>A0A9Q3W7Q7</accession>
<dbReference type="InterPro" id="IPR050397">
    <property type="entry name" value="Env_Response_Regulators"/>
</dbReference>
<dbReference type="PROSITE" id="PS50042">
    <property type="entry name" value="CNMP_BINDING_3"/>
    <property type="match status" value="1"/>
</dbReference>
<dbReference type="EMBL" id="JAJVKT010000020">
    <property type="protein sequence ID" value="MCE7510079.1"/>
    <property type="molecule type" value="Genomic_DNA"/>
</dbReference>
<dbReference type="PRINTS" id="PR00103">
    <property type="entry name" value="CAMPKINASE"/>
</dbReference>
<evidence type="ECO:0000313" key="2">
    <source>
        <dbReference type="EMBL" id="MCE7510079.1"/>
    </source>
</evidence>
<dbReference type="RefSeq" id="WP_022996272.1">
    <property type="nucleotide sequence ID" value="NZ_CBDDTQ010000006.1"/>
</dbReference>
<sequence length="155" mass="17167">MPSIPLSQLLSHMRLFDGLEAEELAVVEKLVFVNRVKAGETVCREGDHSDFVCFVASGRLDIVKHHAEQGEVVIAQLKPGDSLGEMALVDQQPRSATVRAVENSALVVLTRKGFEQLRRRRPRAAAVIMENIALVLCTHLRQTSSRLARFMLPLG</sequence>
<dbReference type="Proteomes" id="UP001107961">
    <property type="component" value="Unassembled WGS sequence"/>
</dbReference>
<evidence type="ECO:0000313" key="3">
    <source>
        <dbReference type="Proteomes" id="UP001107961"/>
    </source>
</evidence>
<dbReference type="GO" id="GO:0005829">
    <property type="term" value="C:cytosol"/>
    <property type="evidence" value="ECO:0007669"/>
    <property type="project" value="TreeGrafter"/>
</dbReference>
<proteinExistence type="predicted"/>
<dbReference type="InterPro" id="IPR018488">
    <property type="entry name" value="cNMP-bd_CS"/>
</dbReference>